<feature type="compositionally biased region" description="Low complexity" evidence="1">
    <location>
        <begin position="183"/>
        <end position="195"/>
    </location>
</feature>
<sequence length="404" mass="43645">MPLKATPKATPRTRGTLAPISEFLKGSPVTTPEPRPRSVSKVVDEFDDIEEISETDYTQDELRKSAKRRSDRALKRLSSNAPSSSRAAPSSLQTPSDTLEPEHIDLVGSSSPVRRSPSKHPALSSSATTSTTKPSSARTSQSNSSSGRTRSPSPPIRRTRRRIVASEGIDDDDDAPLLRSTSKRTLPSKPSSPSKDLVQDSDADDEEPAPVVRKGKGKSPADPDEEDYGDFNDDITSIAPAGADSPNNYDDGWDDDMADMTDLGNLHYEPIDIPDFEMLPSTQARRSRTPTPPIYISDDESPQAKKGQLSGAAARAAALNASYSPPRKELGGLTLISELSPQLQEFYLNHFRRGANEDDSDDDPDAFGVAAVVPKRAPAGGRGRGRGGWRGRGVKRGGYARRKK</sequence>
<feature type="compositionally biased region" description="Acidic residues" evidence="1">
    <location>
        <begin position="199"/>
        <end position="208"/>
    </location>
</feature>
<feature type="compositionally biased region" description="Acidic residues" evidence="1">
    <location>
        <begin position="222"/>
        <end position="233"/>
    </location>
</feature>
<gene>
    <name evidence="2" type="ORF">CcaverHIS019_0303520</name>
</gene>
<evidence type="ECO:0000313" key="3">
    <source>
        <dbReference type="Proteomes" id="UP001233271"/>
    </source>
</evidence>
<feature type="compositionally biased region" description="Basic residues" evidence="1">
    <location>
        <begin position="383"/>
        <end position="404"/>
    </location>
</feature>
<name>A0AA48I6N6_9TREE</name>
<evidence type="ECO:0000313" key="2">
    <source>
        <dbReference type="EMBL" id="BEI90282.1"/>
    </source>
</evidence>
<dbReference type="EMBL" id="AP028214">
    <property type="protein sequence ID" value="BEI90282.1"/>
    <property type="molecule type" value="Genomic_DNA"/>
</dbReference>
<feature type="compositionally biased region" description="Low complexity" evidence="1">
    <location>
        <begin position="122"/>
        <end position="151"/>
    </location>
</feature>
<feature type="region of interest" description="Disordered" evidence="1">
    <location>
        <begin position="1"/>
        <end position="42"/>
    </location>
</feature>
<keyword evidence="3" id="KW-1185">Reference proteome</keyword>
<dbReference type="KEGG" id="ccac:CcaHIS019_0303520"/>
<feature type="region of interest" description="Disordered" evidence="1">
    <location>
        <begin position="354"/>
        <end position="404"/>
    </location>
</feature>
<protein>
    <submittedName>
        <fullName evidence="2">Uncharacterized protein</fullName>
    </submittedName>
</protein>
<reference evidence="2" key="1">
    <citation type="journal article" date="2023" name="BMC Genomics">
        <title>Chromosome-level genome assemblies of Cutaneotrichosporon spp. (Trichosporonales, Basidiomycota) reveal imbalanced evolution between nucleotide sequences and chromosome synteny.</title>
        <authorList>
            <person name="Kobayashi Y."/>
            <person name="Kayamori A."/>
            <person name="Aoki K."/>
            <person name="Shiwa Y."/>
            <person name="Matsutani M."/>
            <person name="Fujita N."/>
            <person name="Sugita T."/>
            <person name="Iwasaki W."/>
            <person name="Tanaka N."/>
            <person name="Takashima M."/>
        </authorList>
    </citation>
    <scope>NUCLEOTIDE SEQUENCE</scope>
    <source>
        <strain evidence="2">HIS019</strain>
    </source>
</reference>
<dbReference type="Proteomes" id="UP001233271">
    <property type="component" value="Chromosome 3"/>
</dbReference>
<dbReference type="AlphaFoldDB" id="A0AA48I6N6"/>
<dbReference type="RefSeq" id="XP_060455547.1">
    <property type="nucleotide sequence ID" value="XM_060598787.1"/>
</dbReference>
<feature type="region of interest" description="Disordered" evidence="1">
    <location>
        <begin position="54"/>
        <end position="262"/>
    </location>
</feature>
<proteinExistence type="predicted"/>
<dbReference type="GeneID" id="85494152"/>
<organism evidence="2 3">
    <name type="scientific">Cutaneotrichosporon cavernicola</name>
    <dbReference type="NCBI Taxonomy" id="279322"/>
    <lineage>
        <taxon>Eukaryota</taxon>
        <taxon>Fungi</taxon>
        <taxon>Dikarya</taxon>
        <taxon>Basidiomycota</taxon>
        <taxon>Agaricomycotina</taxon>
        <taxon>Tremellomycetes</taxon>
        <taxon>Trichosporonales</taxon>
        <taxon>Trichosporonaceae</taxon>
        <taxon>Cutaneotrichosporon</taxon>
    </lineage>
</organism>
<accession>A0AA48I6N6</accession>
<evidence type="ECO:0000256" key="1">
    <source>
        <dbReference type="SAM" id="MobiDB-lite"/>
    </source>
</evidence>
<feature type="compositionally biased region" description="Low complexity" evidence="1">
    <location>
        <begin position="76"/>
        <end position="92"/>
    </location>
</feature>
<feature type="region of interest" description="Disordered" evidence="1">
    <location>
        <begin position="274"/>
        <end position="317"/>
    </location>
</feature>